<evidence type="ECO:0000256" key="3">
    <source>
        <dbReference type="ARBA" id="ARBA00023242"/>
    </source>
</evidence>
<gene>
    <name evidence="7" type="ORF">F2Q70_00043484</name>
</gene>
<evidence type="ECO:0000259" key="5">
    <source>
        <dbReference type="PROSITE" id="PS50090"/>
    </source>
</evidence>
<dbReference type="Gene3D" id="1.10.10.60">
    <property type="entry name" value="Homeodomain-like"/>
    <property type="match status" value="1"/>
</dbReference>
<sequence length="129" mass="14217">MLRWSLIAGRLPGRTVNDVKNYWNTYMSKKPDPSCKTEMTERNPTGSATTPAPKVDVIKPQPRSFCNNNSLSHVNGLPEVYIDDSITCAVDPAAMATDEAGTSLMNSSSSVFDIEQLWSLFNEETGELD</sequence>
<evidence type="ECO:0000256" key="4">
    <source>
        <dbReference type="SAM" id="MobiDB-lite"/>
    </source>
</evidence>
<protein>
    <recommendedName>
        <fullName evidence="8">HTH myb-type domain-containing protein</fullName>
    </recommendedName>
</protein>
<dbReference type="InterPro" id="IPR001005">
    <property type="entry name" value="SANT/Myb"/>
</dbReference>
<dbReference type="PANTHER" id="PTHR47998:SF91">
    <property type="entry name" value="MYB-RELATED PROTEIN 308-LIKE"/>
    <property type="match status" value="1"/>
</dbReference>
<feature type="domain" description="Myb-like" evidence="5">
    <location>
        <begin position="1"/>
        <end position="27"/>
    </location>
</feature>
<name>A0A8S9KHG6_BRACR</name>
<dbReference type="EMBL" id="QGKY02000164">
    <property type="protein sequence ID" value="KAF2592873.1"/>
    <property type="molecule type" value="Genomic_DNA"/>
</dbReference>
<evidence type="ECO:0000313" key="7">
    <source>
        <dbReference type="EMBL" id="KAF2592873.1"/>
    </source>
</evidence>
<feature type="domain" description="HTH myb-type" evidence="6">
    <location>
        <begin position="1"/>
        <end position="31"/>
    </location>
</feature>
<dbReference type="GO" id="GO:0030154">
    <property type="term" value="P:cell differentiation"/>
    <property type="evidence" value="ECO:0007669"/>
    <property type="project" value="TreeGrafter"/>
</dbReference>
<dbReference type="PANTHER" id="PTHR47998">
    <property type="entry name" value="TRANSCRIPTION FACTOR MYB51-LIKE ISOFORM X1"/>
    <property type="match status" value="1"/>
</dbReference>
<accession>A0A8S9KHG6</accession>
<evidence type="ECO:0000256" key="1">
    <source>
        <dbReference type="ARBA" id="ARBA00004123"/>
    </source>
</evidence>
<keyword evidence="2" id="KW-0238">DNA-binding</keyword>
<feature type="region of interest" description="Disordered" evidence="4">
    <location>
        <begin position="31"/>
        <end position="57"/>
    </location>
</feature>
<comment type="caution">
    <text evidence="7">The sequence shown here is derived from an EMBL/GenBank/DDBJ whole genome shotgun (WGS) entry which is preliminary data.</text>
</comment>
<comment type="subcellular location">
    <subcellularLocation>
        <location evidence="1">Nucleus</location>
    </subcellularLocation>
</comment>
<organism evidence="7">
    <name type="scientific">Brassica cretica</name>
    <name type="common">Mustard</name>
    <dbReference type="NCBI Taxonomy" id="69181"/>
    <lineage>
        <taxon>Eukaryota</taxon>
        <taxon>Viridiplantae</taxon>
        <taxon>Streptophyta</taxon>
        <taxon>Embryophyta</taxon>
        <taxon>Tracheophyta</taxon>
        <taxon>Spermatophyta</taxon>
        <taxon>Magnoliopsida</taxon>
        <taxon>eudicotyledons</taxon>
        <taxon>Gunneridae</taxon>
        <taxon>Pentapetalae</taxon>
        <taxon>rosids</taxon>
        <taxon>malvids</taxon>
        <taxon>Brassicales</taxon>
        <taxon>Brassicaceae</taxon>
        <taxon>Brassiceae</taxon>
        <taxon>Brassica</taxon>
    </lineage>
</organism>
<reference evidence="7" key="1">
    <citation type="submission" date="2019-12" db="EMBL/GenBank/DDBJ databases">
        <title>Genome sequencing and annotation of Brassica cretica.</title>
        <authorList>
            <person name="Studholme D.J."/>
            <person name="Sarris P.F."/>
        </authorList>
    </citation>
    <scope>NUCLEOTIDE SEQUENCE</scope>
    <source>
        <strain evidence="7">PFS-102/07</strain>
        <tissue evidence="7">Leaf</tissue>
    </source>
</reference>
<evidence type="ECO:0000256" key="2">
    <source>
        <dbReference type="ARBA" id="ARBA00023125"/>
    </source>
</evidence>
<dbReference type="Pfam" id="PF00249">
    <property type="entry name" value="Myb_DNA-binding"/>
    <property type="match status" value="1"/>
</dbReference>
<feature type="compositionally biased region" description="Basic and acidic residues" evidence="4">
    <location>
        <begin position="31"/>
        <end position="41"/>
    </location>
</feature>
<keyword evidence="3" id="KW-0539">Nucleus</keyword>
<dbReference type="SUPFAM" id="SSF46689">
    <property type="entry name" value="Homeodomain-like"/>
    <property type="match status" value="1"/>
</dbReference>
<dbReference type="GO" id="GO:0005634">
    <property type="term" value="C:nucleus"/>
    <property type="evidence" value="ECO:0007669"/>
    <property type="project" value="UniProtKB-SubCell"/>
</dbReference>
<dbReference type="AlphaFoldDB" id="A0A8S9KHG6"/>
<dbReference type="CDD" id="cd00167">
    <property type="entry name" value="SANT"/>
    <property type="match status" value="1"/>
</dbReference>
<evidence type="ECO:0008006" key="8">
    <source>
        <dbReference type="Google" id="ProtNLM"/>
    </source>
</evidence>
<dbReference type="InterPro" id="IPR015495">
    <property type="entry name" value="Myb_TF_plants"/>
</dbReference>
<dbReference type="InterPro" id="IPR009057">
    <property type="entry name" value="Homeodomain-like_sf"/>
</dbReference>
<proteinExistence type="predicted"/>
<dbReference type="GO" id="GO:0000976">
    <property type="term" value="F:transcription cis-regulatory region binding"/>
    <property type="evidence" value="ECO:0007669"/>
    <property type="project" value="TreeGrafter"/>
</dbReference>
<dbReference type="PROSITE" id="PS51294">
    <property type="entry name" value="HTH_MYB"/>
    <property type="match status" value="1"/>
</dbReference>
<evidence type="ECO:0000259" key="6">
    <source>
        <dbReference type="PROSITE" id="PS51294"/>
    </source>
</evidence>
<dbReference type="PROSITE" id="PS50090">
    <property type="entry name" value="MYB_LIKE"/>
    <property type="match status" value="1"/>
</dbReference>
<dbReference type="InterPro" id="IPR017930">
    <property type="entry name" value="Myb_dom"/>
</dbReference>
<dbReference type="GO" id="GO:0006355">
    <property type="term" value="P:regulation of DNA-templated transcription"/>
    <property type="evidence" value="ECO:0007669"/>
    <property type="project" value="TreeGrafter"/>
</dbReference>